<dbReference type="SUPFAM" id="SSF46894">
    <property type="entry name" value="C-terminal effector domain of the bipartite response regulators"/>
    <property type="match status" value="1"/>
</dbReference>
<dbReference type="SUPFAM" id="SSF52540">
    <property type="entry name" value="P-loop containing nucleoside triphosphate hydrolases"/>
    <property type="match status" value="1"/>
</dbReference>
<keyword evidence="1" id="KW-0547">Nucleotide-binding</keyword>
<accession>A0ABP5ZWV0</accession>
<dbReference type="CDD" id="cd06170">
    <property type="entry name" value="LuxR_C_like"/>
    <property type="match status" value="1"/>
</dbReference>
<dbReference type="PROSITE" id="PS00622">
    <property type="entry name" value="HTH_LUXR_1"/>
    <property type="match status" value="1"/>
</dbReference>
<evidence type="ECO:0000256" key="2">
    <source>
        <dbReference type="ARBA" id="ARBA00022840"/>
    </source>
</evidence>
<dbReference type="Pfam" id="PF13191">
    <property type="entry name" value="AAA_16"/>
    <property type="match status" value="1"/>
</dbReference>
<reference evidence="6" key="1">
    <citation type="journal article" date="2019" name="Int. J. Syst. Evol. Microbiol.">
        <title>The Global Catalogue of Microorganisms (GCM) 10K type strain sequencing project: providing services to taxonomists for standard genome sequencing and annotation.</title>
        <authorList>
            <consortium name="The Broad Institute Genomics Platform"/>
            <consortium name="The Broad Institute Genome Sequencing Center for Infectious Disease"/>
            <person name="Wu L."/>
            <person name="Ma J."/>
        </authorList>
    </citation>
    <scope>NUCLEOTIDE SEQUENCE [LARGE SCALE GENOMIC DNA]</scope>
    <source>
        <strain evidence="6">JCM 5062</strain>
    </source>
</reference>
<evidence type="ECO:0000313" key="6">
    <source>
        <dbReference type="Proteomes" id="UP001499942"/>
    </source>
</evidence>
<evidence type="ECO:0000256" key="1">
    <source>
        <dbReference type="ARBA" id="ARBA00022741"/>
    </source>
</evidence>
<dbReference type="InterPro" id="IPR036388">
    <property type="entry name" value="WH-like_DNA-bd_sf"/>
</dbReference>
<dbReference type="Proteomes" id="UP001499942">
    <property type="component" value="Unassembled WGS sequence"/>
</dbReference>
<dbReference type="Gene3D" id="1.10.10.10">
    <property type="entry name" value="Winged helix-like DNA-binding domain superfamily/Winged helix DNA-binding domain"/>
    <property type="match status" value="1"/>
</dbReference>
<dbReference type="PRINTS" id="PR00038">
    <property type="entry name" value="HTHLUXR"/>
</dbReference>
<name>A0ABP5ZWV0_9ACTN</name>
<dbReference type="EMBL" id="BAAASR010000022">
    <property type="protein sequence ID" value="GAA2505171.1"/>
    <property type="molecule type" value="Genomic_DNA"/>
</dbReference>
<evidence type="ECO:0000256" key="3">
    <source>
        <dbReference type="SAM" id="MobiDB-lite"/>
    </source>
</evidence>
<keyword evidence="6" id="KW-1185">Reference proteome</keyword>
<dbReference type="Pfam" id="PF00196">
    <property type="entry name" value="GerE"/>
    <property type="match status" value="1"/>
</dbReference>
<evidence type="ECO:0000259" key="4">
    <source>
        <dbReference type="PROSITE" id="PS50043"/>
    </source>
</evidence>
<dbReference type="InterPro" id="IPR016032">
    <property type="entry name" value="Sig_transdc_resp-reg_C-effctor"/>
</dbReference>
<dbReference type="InterPro" id="IPR041664">
    <property type="entry name" value="AAA_16"/>
</dbReference>
<feature type="domain" description="HTH luxR-type" evidence="4">
    <location>
        <begin position="795"/>
        <end position="861"/>
    </location>
</feature>
<organism evidence="5 6">
    <name type="scientific">Streptomyces gobitricini</name>
    <dbReference type="NCBI Taxonomy" id="68211"/>
    <lineage>
        <taxon>Bacteria</taxon>
        <taxon>Bacillati</taxon>
        <taxon>Actinomycetota</taxon>
        <taxon>Actinomycetes</taxon>
        <taxon>Kitasatosporales</taxon>
        <taxon>Streptomycetaceae</taxon>
        <taxon>Streptomyces</taxon>
    </lineage>
</organism>
<dbReference type="RefSeq" id="WP_344363524.1">
    <property type="nucleotide sequence ID" value="NZ_BAAASR010000022.1"/>
</dbReference>
<sequence length="864" mass="92069">MELVDGSKGRHVLEELFAQARSGTGRAALVVGTPGMGKTTLIHHVRRHARALGAVVLSAVASRAERSLPMGVIDQLTVAAGGLPDTGGPRAPHIDGEPGGHGQAAAVHRFQALAQRLAEHQPLVVTVDDVHEIDAPSLESLLYLVRRVASTPVLVVLAERSLAPHAASALTAEFVRTPHCELLHLAGLSPAGAVSELAVRLGEEAARAAAPRWLHASGGSPLLLRALLQDRDAAAAAPDGPADRDDATPEAGPETAVAPVAGDAWELAVRYLLGQLDDDTLRTARGLAVLGDTAPPGDLERLLGLPVGSATRSLATLDALGLTANGRYRLDRTRTTALADMAPEERAVLHHRAARFLYEDGDTSGEVARHLVAGGRLSESWALSVLRDSAAQALRDNAPDWAITCLRVAKDACPDPESAASVRSELAQAEWEVDPGSVRRHLEALLDAHRCGRLDRRQSIRLIGYLLWHGRPAEADALFAALDGAEEELLEESLARLETMRVWFAHAYPALGSRYRHSAALEEMALGRSVGAVDPQADGALVLYTLMAEGPTVRVLQTAERLLQGVLLHDPPVAPAIAALATFMHAAQLDRAAEWCDQLVRSAERRAPTVRAFLAAASAAVESRLGNADVARRRADEALTLLPPASWGIAIGVPLAAKVLACTAQGDTEAAAECFRTPVPEAMFQTLPGLHYLQARGRYHLSVRRYHAALGDFHACRDLMAAWRLDVSTALSWRAYAAEALIALDSPAQARELLAEELTRQSTANRWMREESLRVLEQLGADASPDRPHLGRRSAPRAGAELSKAEGRVAVLASQGYTNREIAEKLFVTASTVEQHLTRAYQKLGVRGRAGLPSALAGRTASGA</sequence>
<comment type="caution">
    <text evidence="5">The sequence shown here is derived from an EMBL/GenBank/DDBJ whole genome shotgun (WGS) entry which is preliminary data.</text>
</comment>
<proteinExistence type="predicted"/>
<dbReference type="InterPro" id="IPR027417">
    <property type="entry name" value="P-loop_NTPase"/>
</dbReference>
<feature type="region of interest" description="Disordered" evidence="3">
    <location>
        <begin position="780"/>
        <end position="801"/>
    </location>
</feature>
<dbReference type="InterPro" id="IPR000792">
    <property type="entry name" value="Tscrpt_reg_LuxR_C"/>
</dbReference>
<dbReference type="SMART" id="SM00421">
    <property type="entry name" value="HTH_LUXR"/>
    <property type="match status" value="1"/>
</dbReference>
<keyword evidence="2" id="KW-0067">ATP-binding</keyword>
<dbReference type="PANTHER" id="PTHR16305">
    <property type="entry name" value="TESTICULAR SOLUBLE ADENYLYL CYCLASE"/>
    <property type="match status" value="1"/>
</dbReference>
<gene>
    <name evidence="5" type="ORF">GCM10010393_42320</name>
</gene>
<dbReference type="PROSITE" id="PS50043">
    <property type="entry name" value="HTH_LUXR_2"/>
    <property type="match status" value="1"/>
</dbReference>
<dbReference type="Gene3D" id="3.40.50.300">
    <property type="entry name" value="P-loop containing nucleotide triphosphate hydrolases"/>
    <property type="match status" value="1"/>
</dbReference>
<evidence type="ECO:0000313" key="5">
    <source>
        <dbReference type="EMBL" id="GAA2505171.1"/>
    </source>
</evidence>
<dbReference type="PANTHER" id="PTHR16305:SF35">
    <property type="entry name" value="TRANSCRIPTIONAL ACTIVATOR DOMAIN"/>
    <property type="match status" value="1"/>
</dbReference>
<feature type="region of interest" description="Disordered" evidence="3">
    <location>
        <begin position="234"/>
        <end position="256"/>
    </location>
</feature>
<protein>
    <recommendedName>
        <fullName evidence="4">HTH luxR-type domain-containing protein</fullName>
    </recommendedName>
</protein>